<name>A0A814DAU2_9BILA</name>
<keyword evidence="2" id="KW-1185">Reference proteome</keyword>
<dbReference type="EMBL" id="CAJNOC010002772">
    <property type="protein sequence ID" value="CAF0950617.1"/>
    <property type="molecule type" value="Genomic_DNA"/>
</dbReference>
<dbReference type="AlphaFoldDB" id="A0A814DAU2"/>
<dbReference type="OrthoDB" id="10044090at2759"/>
<protein>
    <submittedName>
        <fullName evidence="1">Uncharacterized protein</fullName>
    </submittedName>
</protein>
<evidence type="ECO:0000313" key="1">
    <source>
        <dbReference type="EMBL" id="CAF0950617.1"/>
    </source>
</evidence>
<reference evidence="1" key="1">
    <citation type="submission" date="2021-02" db="EMBL/GenBank/DDBJ databases">
        <authorList>
            <person name="Nowell W R."/>
        </authorList>
    </citation>
    <scope>NUCLEOTIDE SEQUENCE</scope>
    <source>
        <strain evidence="1">Ploen Becks lab</strain>
    </source>
</reference>
<gene>
    <name evidence="1" type="ORF">OXX778_LOCUS13922</name>
</gene>
<comment type="caution">
    <text evidence="1">The sequence shown here is derived from an EMBL/GenBank/DDBJ whole genome shotgun (WGS) entry which is preliminary data.</text>
</comment>
<sequence length="343" mass="39899">MAANVFINNFENLAEKLDFDFKKFNDEHLIQFSPAKTKIDYLNQEERTSFKFRDAIISNLGLNPYFVKDNHNNKIFDYLYGLLKDTEDGVKTQDQLAQLTLLLHFSKSLLEKKSTWDFFFQIFPSLTIVNNPEFDFKPDLVNLFDRIKSSERITQGINFNFEALTLKLYNFADYRLNGFAGIHNVFIGLKSIERFLRDLPAKFDYKQRLEIFRLNMTRLIINEICHVVLRRALNNFDASSPTVSTSGPSSIQQSQSTLIEAGIVAEMKIFSKRVDWNISVMSPYLNLAYCTDFLNQLIDLPVTDQYPADIPSFDFETSGCVENTNKICYMSIDFEEEMDFFLN</sequence>
<dbReference type="Proteomes" id="UP000663879">
    <property type="component" value="Unassembled WGS sequence"/>
</dbReference>
<accession>A0A814DAU2</accession>
<evidence type="ECO:0000313" key="2">
    <source>
        <dbReference type="Proteomes" id="UP000663879"/>
    </source>
</evidence>
<proteinExistence type="predicted"/>
<organism evidence="1 2">
    <name type="scientific">Brachionus calyciflorus</name>
    <dbReference type="NCBI Taxonomy" id="104777"/>
    <lineage>
        <taxon>Eukaryota</taxon>
        <taxon>Metazoa</taxon>
        <taxon>Spiralia</taxon>
        <taxon>Gnathifera</taxon>
        <taxon>Rotifera</taxon>
        <taxon>Eurotatoria</taxon>
        <taxon>Monogononta</taxon>
        <taxon>Pseudotrocha</taxon>
        <taxon>Ploima</taxon>
        <taxon>Brachionidae</taxon>
        <taxon>Brachionus</taxon>
    </lineage>
</organism>